<dbReference type="Proteomes" id="UP001143910">
    <property type="component" value="Unassembled WGS sequence"/>
</dbReference>
<keyword evidence="2" id="KW-1185">Reference proteome</keyword>
<dbReference type="EMBL" id="JANJQO010000225">
    <property type="protein sequence ID" value="KAJ2980106.1"/>
    <property type="molecule type" value="Genomic_DNA"/>
</dbReference>
<gene>
    <name evidence="1" type="ORF">NQ176_g2842</name>
</gene>
<sequence>MTQPSQAAFLFVLYNGPSLPKDSTVQLMIRRQAMRDVATARRARNTNKRHKQRQNSLCFLQEQQVKQLVAQPLAPIGANLPADFFTLVELMPLTGLHLGITTLTHLILEPARTWQILSASPGSHKLLSFLPSRYNQVPVLRYMTDAILAKLRCMKVSVGMRNYQGDVDALHHYNMALEAIQQALGDEMERLIPETLFALELLGVFGALHRNWKTSSWKYHVNVTSQLIQLRGPDGFQTEFEKALCVAHLGPTVMDAFLNNTACFLDSDDWIATMRAAVCHDELLAQEADLVLSLWANVVRGPRLFKEATDVLYATQRPSSYTIETVIANVEKNRASLISWLALVKGDPRVNGPVQESLRGTCVVCRMINARLLYALSPRRYCQLEDECQGLAQKVLDLNIDTDKKQMRMSAWRKFLVQGLWIARATIRTKELWRQHSDFDSETIDIRKFDAWCDAIERKRPPIPE</sequence>
<reference evidence="1" key="1">
    <citation type="submission" date="2022-08" db="EMBL/GenBank/DDBJ databases">
        <title>Genome Sequence of Lecanicillium fungicola.</title>
        <authorList>
            <person name="Buettner E."/>
        </authorList>
    </citation>
    <scope>NUCLEOTIDE SEQUENCE</scope>
    <source>
        <strain evidence="1">Babe33</strain>
    </source>
</reference>
<comment type="caution">
    <text evidence="1">The sequence shown here is derived from an EMBL/GenBank/DDBJ whole genome shotgun (WGS) entry which is preliminary data.</text>
</comment>
<organism evidence="1 2">
    <name type="scientific">Zarea fungicola</name>
    <dbReference type="NCBI Taxonomy" id="93591"/>
    <lineage>
        <taxon>Eukaryota</taxon>
        <taxon>Fungi</taxon>
        <taxon>Dikarya</taxon>
        <taxon>Ascomycota</taxon>
        <taxon>Pezizomycotina</taxon>
        <taxon>Sordariomycetes</taxon>
        <taxon>Hypocreomycetidae</taxon>
        <taxon>Hypocreales</taxon>
        <taxon>Cordycipitaceae</taxon>
        <taxon>Zarea</taxon>
    </lineage>
</organism>
<proteinExistence type="predicted"/>
<name>A0ACC1NNE4_9HYPO</name>
<protein>
    <submittedName>
        <fullName evidence="1">Uncharacterized protein</fullName>
    </submittedName>
</protein>
<evidence type="ECO:0000313" key="2">
    <source>
        <dbReference type="Proteomes" id="UP001143910"/>
    </source>
</evidence>
<accession>A0ACC1NNE4</accession>
<evidence type="ECO:0000313" key="1">
    <source>
        <dbReference type="EMBL" id="KAJ2980106.1"/>
    </source>
</evidence>